<dbReference type="AlphaFoldDB" id="A0A178V9L4"/>
<name>A0A178V9L4_ARATH</name>
<protein>
    <submittedName>
        <fullName evidence="1">Uncharacterized protein</fullName>
    </submittedName>
</protein>
<gene>
    <name evidence="1" type="ordered locus">AXX17_At3g40500</name>
</gene>
<sequence length="76" mass="8459">MDSIHSEPGIDPGRITHKKCWLLAANPEATSIISLISIKAMLPMLMYITEFTFCLFNHSMQLLFSSSRLVGAEATM</sequence>
<proteinExistence type="predicted"/>
<evidence type="ECO:0000313" key="1">
    <source>
        <dbReference type="EMBL" id="OAP02997.1"/>
    </source>
</evidence>
<comment type="caution">
    <text evidence="1">The sequence shown here is derived from an EMBL/GenBank/DDBJ whole genome shotgun (WGS) entry which is preliminary data.</text>
</comment>
<dbReference type="Proteomes" id="UP000078284">
    <property type="component" value="Chromosome 3"/>
</dbReference>
<evidence type="ECO:0000313" key="2">
    <source>
        <dbReference type="Proteomes" id="UP000078284"/>
    </source>
</evidence>
<dbReference type="EMBL" id="LUHQ01000003">
    <property type="protein sequence ID" value="OAP02997.1"/>
    <property type="molecule type" value="Genomic_DNA"/>
</dbReference>
<organism evidence="1 2">
    <name type="scientific">Arabidopsis thaliana</name>
    <name type="common">Mouse-ear cress</name>
    <dbReference type="NCBI Taxonomy" id="3702"/>
    <lineage>
        <taxon>Eukaryota</taxon>
        <taxon>Viridiplantae</taxon>
        <taxon>Streptophyta</taxon>
        <taxon>Embryophyta</taxon>
        <taxon>Tracheophyta</taxon>
        <taxon>Spermatophyta</taxon>
        <taxon>Magnoliopsida</taxon>
        <taxon>eudicotyledons</taxon>
        <taxon>Gunneridae</taxon>
        <taxon>Pentapetalae</taxon>
        <taxon>rosids</taxon>
        <taxon>malvids</taxon>
        <taxon>Brassicales</taxon>
        <taxon>Brassicaceae</taxon>
        <taxon>Camelineae</taxon>
        <taxon>Arabidopsis</taxon>
    </lineage>
</organism>
<reference evidence="2" key="1">
    <citation type="journal article" date="2016" name="Proc. Natl. Acad. Sci. U.S.A.">
        <title>Chromosome-level assembly of Arabidopsis thaliana Ler reveals the extent of translocation and inversion polymorphisms.</title>
        <authorList>
            <person name="Zapata L."/>
            <person name="Ding J."/>
            <person name="Willing E.M."/>
            <person name="Hartwig B."/>
            <person name="Bezdan D."/>
            <person name="Jiao W.B."/>
            <person name="Patel V."/>
            <person name="Velikkakam James G."/>
            <person name="Koornneef M."/>
            <person name="Ossowski S."/>
            <person name="Schneeberger K."/>
        </authorList>
    </citation>
    <scope>NUCLEOTIDE SEQUENCE [LARGE SCALE GENOMIC DNA]</scope>
    <source>
        <strain evidence="2">cv. Landsberg erecta</strain>
    </source>
</reference>
<accession>A0A178V9L4</accession>